<keyword evidence="3" id="KW-1185">Reference proteome</keyword>
<proteinExistence type="predicted"/>
<organism evidence="2 3">
    <name type="scientific">Bacillus weihaiensis</name>
    <dbReference type="NCBI Taxonomy" id="1547283"/>
    <lineage>
        <taxon>Bacteria</taxon>
        <taxon>Bacillati</taxon>
        <taxon>Bacillota</taxon>
        <taxon>Bacilli</taxon>
        <taxon>Bacillales</taxon>
        <taxon>Bacillaceae</taxon>
        <taxon>Bacillus</taxon>
    </lineage>
</organism>
<dbReference type="STRING" id="1547283.A9C19_14040"/>
<reference evidence="2 3" key="1">
    <citation type="journal article" date="2016" name="Sci. Rep.">
        <title>Complete genome sequence and transcriptomic analysis of a novel marine strain Bacillus weihaiensis reveals the mechanism of brown algae degradation.</title>
        <authorList>
            <person name="Zhu Y."/>
            <person name="Chen P."/>
            <person name="Bao Y."/>
            <person name="Men Y."/>
            <person name="Zeng Y."/>
            <person name="Yang J."/>
            <person name="Sun J."/>
            <person name="Sun Y."/>
        </authorList>
    </citation>
    <scope>NUCLEOTIDE SEQUENCE [LARGE SCALE GENOMIC DNA]</scope>
    <source>
        <strain evidence="2 3">Alg07</strain>
    </source>
</reference>
<accession>A0A1L3MTU4</accession>
<dbReference type="RefSeq" id="WP_072580554.1">
    <property type="nucleotide sequence ID" value="NZ_CP016020.1"/>
</dbReference>
<keyword evidence="1" id="KW-0472">Membrane</keyword>
<evidence type="ECO:0008006" key="4">
    <source>
        <dbReference type="Google" id="ProtNLM"/>
    </source>
</evidence>
<feature type="transmembrane region" description="Helical" evidence="1">
    <location>
        <begin position="7"/>
        <end position="29"/>
    </location>
</feature>
<dbReference type="GO" id="GO:0008270">
    <property type="term" value="F:zinc ion binding"/>
    <property type="evidence" value="ECO:0007669"/>
    <property type="project" value="InterPro"/>
</dbReference>
<dbReference type="KEGG" id="bwh:A9C19_14040"/>
<dbReference type="GO" id="GO:0006508">
    <property type="term" value="P:proteolysis"/>
    <property type="evidence" value="ECO:0007669"/>
    <property type="project" value="InterPro"/>
</dbReference>
<evidence type="ECO:0000313" key="3">
    <source>
        <dbReference type="Proteomes" id="UP000181936"/>
    </source>
</evidence>
<keyword evidence="1" id="KW-0812">Transmembrane</keyword>
<dbReference type="EMBL" id="CP016020">
    <property type="protein sequence ID" value="APH05761.1"/>
    <property type="molecule type" value="Genomic_DNA"/>
</dbReference>
<dbReference type="Proteomes" id="UP000181936">
    <property type="component" value="Chromosome"/>
</dbReference>
<sequence>MNKRKKIIFLISGIGCVFLLILGIGLYFLHHFFEKSVNEKVGLLQTVDSFLTLNFDGEKEKQLKEERSMMNVEHVSIYYFEDDAVLLPITNETLDWAIELNDDLLGDYKKRPLDLIYFKDTEELSHFTSLNNISGYYSDFDKVIGIITEGKEGIVKRVETPLFHFQKTLLHEYTHYAFNQKLNQLKITTTIPQWFEEGVCEYVSYDQTILSPSPFTFVPLNELTSYEDWNHARTIDDIEPYKQSYLTIDFLIGEYGKEVIVEILEATKSHSDFNKGFENVTGIPLVKLEEQVIQSVKIEN</sequence>
<evidence type="ECO:0000313" key="2">
    <source>
        <dbReference type="EMBL" id="APH05761.1"/>
    </source>
</evidence>
<keyword evidence="1" id="KW-1133">Transmembrane helix</keyword>
<dbReference type="GO" id="GO:0004222">
    <property type="term" value="F:metalloendopeptidase activity"/>
    <property type="evidence" value="ECO:0007669"/>
    <property type="project" value="InterPro"/>
</dbReference>
<evidence type="ECO:0000256" key="1">
    <source>
        <dbReference type="SAM" id="Phobius"/>
    </source>
</evidence>
<dbReference type="Pfam" id="PF01752">
    <property type="entry name" value="Peptidase_M9"/>
    <property type="match status" value="1"/>
</dbReference>
<protein>
    <recommendedName>
        <fullName evidence="4">Peptidase MA-like domain-containing protein</fullName>
    </recommendedName>
</protein>
<dbReference type="InterPro" id="IPR002169">
    <property type="entry name" value="Peptidase_M9A/M9B"/>
</dbReference>
<gene>
    <name evidence="2" type="ORF">A9C19_14040</name>
</gene>
<name>A0A1L3MTU4_9BACI</name>
<dbReference type="GO" id="GO:0005576">
    <property type="term" value="C:extracellular region"/>
    <property type="evidence" value="ECO:0007669"/>
    <property type="project" value="InterPro"/>
</dbReference>
<dbReference type="OrthoDB" id="43895at2"/>
<dbReference type="AlphaFoldDB" id="A0A1L3MTU4"/>